<evidence type="ECO:0000256" key="1">
    <source>
        <dbReference type="SAM" id="SignalP"/>
    </source>
</evidence>
<dbReference type="Gene3D" id="3.80.10.10">
    <property type="entry name" value="Ribonuclease Inhibitor"/>
    <property type="match status" value="1"/>
</dbReference>
<dbReference type="PROSITE" id="PS51257">
    <property type="entry name" value="PROKAR_LIPOPROTEIN"/>
    <property type="match status" value="1"/>
</dbReference>
<sequence length="509" mass="55266">MKKLLIILMSLAAIFTACGDSNDNAESFENQEISISAANILLDMEGISTGSSSAVTVTSTADWRLTGDLSWVTASATKGSNGTTVTFSAATNDTGEEREVNLHFICGNATQKLTVKQLPEEIVEFTKISDSYTMATAGGRITVMVNTNLDVFNTDISEDWVTIRAEKDDSETKWVQFVFEANTTFYDRTVEITMFKGTDWETSFTVTQTKFTGVIISGTSDFEFGVAGGTATVTATGNVNFNPSITTANAVWISAVETSSTGTDIITKTFEITCAAGNWTRSGVVTISPASGTSATVNISQVDPNPELFDVPDAVFAARLVALGYIVAKDNKYYMTYSGYTATSLSFSSSAYSAMESVAGIERFENLTSFSLYYSDVKKLDLSNNTKITTLTLSYIPIEELILGDMNRTSLSLTYLYNYYNNSNCAESFTISSSKLTSLTLNMTSSYYASYEKVEWIDITGCPAMTTVTANRYGGKLKTVYVTQAQKDAYDAGTLKITNSYNTMDIVVK</sequence>
<dbReference type="Proteomes" id="UP000555103">
    <property type="component" value="Unassembled WGS sequence"/>
</dbReference>
<dbReference type="Pfam" id="PF13004">
    <property type="entry name" value="BACON"/>
    <property type="match status" value="2"/>
</dbReference>
<accession>A0A840CP07</accession>
<feature type="domain" description="BACON" evidence="2">
    <location>
        <begin position="158"/>
        <end position="208"/>
    </location>
</feature>
<comment type="caution">
    <text evidence="3">The sequence shown here is derived from an EMBL/GenBank/DDBJ whole genome shotgun (WGS) entry which is preliminary data.</text>
</comment>
<feature type="signal peptide" evidence="1">
    <location>
        <begin position="1"/>
        <end position="19"/>
    </location>
</feature>
<dbReference type="Gene3D" id="2.60.40.10">
    <property type="entry name" value="Immunoglobulins"/>
    <property type="match status" value="2"/>
</dbReference>
<evidence type="ECO:0000259" key="2">
    <source>
        <dbReference type="Pfam" id="PF13004"/>
    </source>
</evidence>
<feature type="domain" description="BACON" evidence="2">
    <location>
        <begin position="63"/>
        <end position="117"/>
    </location>
</feature>
<protein>
    <recommendedName>
        <fullName evidence="2">BACON domain-containing protein</fullName>
    </recommendedName>
</protein>
<keyword evidence="1" id="KW-0732">Signal</keyword>
<dbReference type="AlphaFoldDB" id="A0A840CP07"/>
<reference evidence="3 4" key="1">
    <citation type="submission" date="2020-08" db="EMBL/GenBank/DDBJ databases">
        <title>Genomic Encyclopedia of Type Strains, Phase IV (KMG-IV): sequencing the most valuable type-strain genomes for metagenomic binning, comparative biology and taxonomic classification.</title>
        <authorList>
            <person name="Goeker M."/>
        </authorList>
    </citation>
    <scope>NUCLEOTIDE SEQUENCE [LARGE SCALE GENOMIC DNA]</scope>
    <source>
        <strain evidence="3 4">DSM 104969</strain>
    </source>
</reference>
<name>A0A840CP07_9BACT</name>
<dbReference type="EMBL" id="JACIEP010000017">
    <property type="protein sequence ID" value="MBB4037740.1"/>
    <property type="molecule type" value="Genomic_DNA"/>
</dbReference>
<evidence type="ECO:0000313" key="4">
    <source>
        <dbReference type="Proteomes" id="UP000555103"/>
    </source>
</evidence>
<evidence type="ECO:0000313" key="3">
    <source>
        <dbReference type="EMBL" id="MBB4037740.1"/>
    </source>
</evidence>
<organism evidence="3 4">
    <name type="scientific">Dysgonomonas hofstadii</name>
    <dbReference type="NCBI Taxonomy" id="637886"/>
    <lineage>
        <taxon>Bacteria</taxon>
        <taxon>Pseudomonadati</taxon>
        <taxon>Bacteroidota</taxon>
        <taxon>Bacteroidia</taxon>
        <taxon>Bacteroidales</taxon>
        <taxon>Dysgonomonadaceae</taxon>
        <taxon>Dysgonomonas</taxon>
    </lineage>
</organism>
<gene>
    <name evidence="3" type="ORF">GGR21_003661</name>
</gene>
<keyword evidence="4" id="KW-1185">Reference proteome</keyword>
<dbReference type="InterPro" id="IPR024361">
    <property type="entry name" value="BACON"/>
</dbReference>
<dbReference type="RefSeq" id="WP_183308568.1">
    <property type="nucleotide sequence ID" value="NZ_JACIEP010000017.1"/>
</dbReference>
<proteinExistence type="predicted"/>
<dbReference type="SUPFAM" id="SSF52047">
    <property type="entry name" value="RNI-like"/>
    <property type="match status" value="1"/>
</dbReference>
<feature type="chain" id="PRO_5032966837" description="BACON domain-containing protein" evidence="1">
    <location>
        <begin position="20"/>
        <end position="509"/>
    </location>
</feature>
<dbReference type="CDD" id="cd14948">
    <property type="entry name" value="BACON"/>
    <property type="match status" value="1"/>
</dbReference>
<dbReference type="InterPro" id="IPR013783">
    <property type="entry name" value="Ig-like_fold"/>
</dbReference>
<dbReference type="InterPro" id="IPR032675">
    <property type="entry name" value="LRR_dom_sf"/>
</dbReference>